<keyword evidence="2 3" id="KW-0560">Oxidoreductase</keyword>
<accession>A0ABY8H7C2</accession>
<name>A0ABY8H7C2_9MICC</name>
<dbReference type="CDD" id="cd05233">
    <property type="entry name" value="SDR_c"/>
    <property type="match status" value="1"/>
</dbReference>
<dbReference type="InterPro" id="IPR002347">
    <property type="entry name" value="SDR_fam"/>
</dbReference>
<dbReference type="Pfam" id="PF13561">
    <property type="entry name" value="adh_short_C2"/>
    <property type="match status" value="1"/>
</dbReference>
<dbReference type="Gene3D" id="3.40.50.720">
    <property type="entry name" value="NAD(P)-binding Rossmann-like Domain"/>
    <property type="match status" value="1"/>
</dbReference>
<evidence type="ECO:0000256" key="1">
    <source>
        <dbReference type="ARBA" id="ARBA00006484"/>
    </source>
</evidence>
<dbReference type="InterPro" id="IPR036291">
    <property type="entry name" value="NAD(P)-bd_dom_sf"/>
</dbReference>
<dbReference type="NCBIfam" id="NF005559">
    <property type="entry name" value="PRK07231.1"/>
    <property type="match status" value="1"/>
</dbReference>
<keyword evidence="4" id="KW-1185">Reference proteome</keyword>
<dbReference type="GO" id="GO:0047936">
    <property type="term" value="F:glucose 1-dehydrogenase [NAD(P)+] activity"/>
    <property type="evidence" value="ECO:0007669"/>
    <property type="project" value="UniProtKB-EC"/>
</dbReference>
<dbReference type="EC" id="1.1.1.47" evidence="3"/>
<dbReference type="Proteomes" id="UP001219037">
    <property type="component" value="Chromosome"/>
</dbReference>
<evidence type="ECO:0000313" key="4">
    <source>
        <dbReference type="Proteomes" id="UP001219037"/>
    </source>
</evidence>
<comment type="similarity">
    <text evidence="1">Belongs to the short-chain dehydrogenases/reductases (SDR) family.</text>
</comment>
<dbReference type="EMBL" id="CP121252">
    <property type="protein sequence ID" value="WFP16512.1"/>
    <property type="molecule type" value="Genomic_DNA"/>
</dbReference>
<dbReference type="PROSITE" id="PS00061">
    <property type="entry name" value="ADH_SHORT"/>
    <property type="match status" value="1"/>
</dbReference>
<protein>
    <submittedName>
        <fullName evidence="3">Glucose 1-dehydrogenase</fullName>
        <ecNumber evidence="3">1.1.1.47</ecNumber>
    </submittedName>
</protein>
<proteinExistence type="inferred from homology"/>
<reference evidence="3 4" key="1">
    <citation type="submission" date="2023-04" db="EMBL/GenBank/DDBJ databases">
        <title>Funneling lignin-derived compounds into biodiesel using alkali-halophilic Citricoccus sp. P2.</title>
        <authorList>
            <person name="Luo C.-B."/>
        </authorList>
    </citation>
    <scope>NUCLEOTIDE SEQUENCE [LARGE SCALE GENOMIC DNA]</scope>
    <source>
        <strain evidence="3 4">P2</strain>
    </source>
</reference>
<dbReference type="PANTHER" id="PTHR43639">
    <property type="entry name" value="OXIDOREDUCTASE, SHORT-CHAIN DEHYDROGENASE/REDUCTASE FAMILY (AFU_ORTHOLOGUE AFUA_5G02870)"/>
    <property type="match status" value="1"/>
</dbReference>
<evidence type="ECO:0000256" key="2">
    <source>
        <dbReference type="ARBA" id="ARBA00023002"/>
    </source>
</evidence>
<dbReference type="InterPro" id="IPR020904">
    <property type="entry name" value="Sc_DH/Rdtase_CS"/>
</dbReference>
<sequence length="254" mass="25585">MSTGSDERRVALVTGGSSGIGLTIAQRLAADGFQVVVTSRTAGSGHDDGVGQSESGPVLAIAADLTAPGEPAQVVGEVLERFGRLDVLVNNAGRRHAGLIADTPVSEISEVFAINTFAAMAMTSAAVEPLSVRGGAVINVLSRLASVGVATLTTYTASKGALLAYTRGAAVELAPHGIRVNAVAPGMTKTPLIEDWLSDQDDPEGALAAVVSQIPLGRLGTTADTAAAVAYLASDEASYLTGVSIPVDGGYTAQ</sequence>
<dbReference type="SUPFAM" id="SSF51735">
    <property type="entry name" value="NAD(P)-binding Rossmann-fold domains"/>
    <property type="match status" value="1"/>
</dbReference>
<gene>
    <name evidence="3" type="ORF">P8192_14215</name>
</gene>
<dbReference type="PANTHER" id="PTHR43639:SF1">
    <property type="entry name" value="SHORT-CHAIN DEHYDROGENASE_REDUCTASE FAMILY PROTEIN"/>
    <property type="match status" value="1"/>
</dbReference>
<dbReference type="RefSeq" id="WP_278157652.1">
    <property type="nucleotide sequence ID" value="NZ_CP121252.1"/>
</dbReference>
<evidence type="ECO:0000313" key="3">
    <source>
        <dbReference type="EMBL" id="WFP16512.1"/>
    </source>
</evidence>
<organism evidence="3 4">
    <name type="scientific">Citricoccus muralis</name>
    <dbReference type="NCBI Taxonomy" id="169134"/>
    <lineage>
        <taxon>Bacteria</taxon>
        <taxon>Bacillati</taxon>
        <taxon>Actinomycetota</taxon>
        <taxon>Actinomycetes</taxon>
        <taxon>Micrococcales</taxon>
        <taxon>Micrococcaceae</taxon>
        <taxon>Citricoccus</taxon>
    </lineage>
</organism>
<dbReference type="PRINTS" id="PR00080">
    <property type="entry name" value="SDRFAMILY"/>
</dbReference>
<dbReference type="PRINTS" id="PR00081">
    <property type="entry name" value="GDHRDH"/>
</dbReference>